<keyword evidence="2" id="KW-1185">Reference proteome</keyword>
<comment type="caution">
    <text evidence="1">The sequence shown here is derived from an EMBL/GenBank/DDBJ whole genome shotgun (WGS) entry which is preliminary data.</text>
</comment>
<dbReference type="Proteomes" id="UP000299102">
    <property type="component" value="Unassembled WGS sequence"/>
</dbReference>
<proteinExistence type="predicted"/>
<dbReference type="AlphaFoldDB" id="A0A4C1ZUG6"/>
<dbReference type="EMBL" id="BGZK01002191">
    <property type="protein sequence ID" value="GBP91640.1"/>
    <property type="molecule type" value="Genomic_DNA"/>
</dbReference>
<evidence type="ECO:0000313" key="2">
    <source>
        <dbReference type="Proteomes" id="UP000299102"/>
    </source>
</evidence>
<gene>
    <name evidence="1" type="ORF">EVAR_68274_1</name>
</gene>
<reference evidence="1 2" key="1">
    <citation type="journal article" date="2019" name="Commun. Biol.">
        <title>The bagworm genome reveals a unique fibroin gene that provides high tensile strength.</title>
        <authorList>
            <person name="Kono N."/>
            <person name="Nakamura H."/>
            <person name="Ohtoshi R."/>
            <person name="Tomita M."/>
            <person name="Numata K."/>
            <person name="Arakawa K."/>
        </authorList>
    </citation>
    <scope>NUCLEOTIDE SEQUENCE [LARGE SCALE GENOMIC DNA]</scope>
</reference>
<evidence type="ECO:0000313" key="1">
    <source>
        <dbReference type="EMBL" id="GBP91640.1"/>
    </source>
</evidence>
<name>A0A4C1ZUG6_EUMVA</name>
<accession>A0A4C1ZUG6</accession>
<sequence length="207" mass="23011">MSLIRTTAYPNSSSGGVDTPCPARAPLAPPALQFSRTCRGSFACYCTQVSGRRRKSEINVIIPAAAFTSKFVTCPGRLRSARRAVARHGARASNLIEHLGSFRCKLQSMEPCVDKSMKLNPQQTMIVNIESYIEKQSHLVRGNITLLQPGMDYRGTYSFQGLDVDLLCHVTVLTRHFGTVKWHVVVHSQEGVDTCYDFITDIMPDMK</sequence>
<protein>
    <submittedName>
        <fullName evidence="1">Uncharacterized protein</fullName>
    </submittedName>
</protein>
<organism evidence="1 2">
    <name type="scientific">Eumeta variegata</name>
    <name type="common">Bagworm moth</name>
    <name type="synonym">Eumeta japonica</name>
    <dbReference type="NCBI Taxonomy" id="151549"/>
    <lineage>
        <taxon>Eukaryota</taxon>
        <taxon>Metazoa</taxon>
        <taxon>Ecdysozoa</taxon>
        <taxon>Arthropoda</taxon>
        <taxon>Hexapoda</taxon>
        <taxon>Insecta</taxon>
        <taxon>Pterygota</taxon>
        <taxon>Neoptera</taxon>
        <taxon>Endopterygota</taxon>
        <taxon>Lepidoptera</taxon>
        <taxon>Glossata</taxon>
        <taxon>Ditrysia</taxon>
        <taxon>Tineoidea</taxon>
        <taxon>Psychidae</taxon>
        <taxon>Oiketicinae</taxon>
        <taxon>Eumeta</taxon>
    </lineage>
</organism>